<evidence type="ECO:0000313" key="2">
    <source>
        <dbReference type="Proteomes" id="UP000078561"/>
    </source>
</evidence>
<protein>
    <submittedName>
        <fullName evidence="1">Uncharacterized protein</fullName>
    </submittedName>
</protein>
<organism evidence="1">
    <name type="scientific">Absidia glauca</name>
    <name type="common">Pin mould</name>
    <dbReference type="NCBI Taxonomy" id="4829"/>
    <lineage>
        <taxon>Eukaryota</taxon>
        <taxon>Fungi</taxon>
        <taxon>Fungi incertae sedis</taxon>
        <taxon>Mucoromycota</taxon>
        <taxon>Mucoromycotina</taxon>
        <taxon>Mucoromycetes</taxon>
        <taxon>Mucorales</taxon>
        <taxon>Cunninghamellaceae</taxon>
        <taxon>Absidia</taxon>
    </lineage>
</organism>
<name>A0A163JP13_ABSGL</name>
<dbReference type="Proteomes" id="UP000078561">
    <property type="component" value="Unassembled WGS sequence"/>
</dbReference>
<keyword evidence="2" id="KW-1185">Reference proteome</keyword>
<reference evidence="1" key="1">
    <citation type="submission" date="2016-04" db="EMBL/GenBank/DDBJ databases">
        <authorList>
            <person name="Evans L.H."/>
            <person name="Alamgir A."/>
            <person name="Owens N."/>
            <person name="Weber N.D."/>
            <person name="Virtaneva K."/>
            <person name="Barbian K."/>
            <person name="Babar A."/>
            <person name="Rosenke K."/>
        </authorList>
    </citation>
    <scope>NUCLEOTIDE SEQUENCE [LARGE SCALE GENOMIC DNA]</scope>
    <source>
        <strain evidence="1">CBS 101.48</strain>
    </source>
</reference>
<sequence>MKAFQKIKKDVQRIWTATQNQLDAFWCKCQESSCQNTSALDGSWFLSSSSSSNSPLLSFMNPGFMYDTITDTDKLSSYTPLPSFMYDTITNTDKLIRRSSGDLHRANIKSVEEAGFGYFYASRPLAIDSRQAMDISPMQSFPFRPPPCNAPGHRMLFLASTLVTDSTTSRPGPDEECYKGPESGSFEMADSSSGHLQSSRAEYTPCPLCLPFANHTTLESGLQPTSLGGEKSPLSEFENIHAIGRPLRFPKKKIHSGAATKQKSLLSSMLSQGPQTDVSSFSKVNDYALPANLRQSAMRTSKKHSSWVMKDAPKVDMTYEDPNQHVLFWLYEVAIELSWKF</sequence>
<dbReference type="InParanoid" id="A0A163JP13"/>
<dbReference type="EMBL" id="LT553414">
    <property type="protein sequence ID" value="SAM00742.1"/>
    <property type="molecule type" value="Genomic_DNA"/>
</dbReference>
<gene>
    <name evidence="1" type="primary">ABSGL_06465.1 scaffold 8356</name>
</gene>
<dbReference type="AlphaFoldDB" id="A0A163JP13"/>
<proteinExistence type="predicted"/>
<accession>A0A163JP13</accession>
<evidence type="ECO:0000313" key="1">
    <source>
        <dbReference type="EMBL" id="SAM00742.1"/>
    </source>
</evidence>